<accession>A0A378RMR4</accession>
<sequence>MKYNLILALAGVCLVLTVSAVFTFHSITKQIEKLEQANEQYYMFIWNDDPGGLPSAGNKVIIEEIEGNKIYLGNE</sequence>
<organism evidence="1 2">
    <name type="scientific">Myroides odoratus</name>
    <name type="common">Flavobacterium odoratum</name>
    <dbReference type="NCBI Taxonomy" id="256"/>
    <lineage>
        <taxon>Bacteria</taxon>
        <taxon>Pseudomonadati</taxon>
        <taxon>Bacteroidota</taxon>
        <taxon>Flavobacteriia</taxon>
        <taxon>Flavobacteriales</taxon>
        <taxon>Flavobacteriaceae</taxon>
        <taxon>Myroides</taxon>
    </lineage>
</organism>
<dbReference type="RefSeq" id="WP_115091295.1">
    <property type="nucleotide sequence ID" value="NZ_CP068107.1"/>
</dbReference>
<reference evidence="1 2" key="1">
    <citation type="submission" date="2018-06" db="EMBL/GenBank/DDBJ databases">
        <authorList>
            <consortium name="Pathogen Informatics"/>
            <person name="Doyle S."/>
        </authorList>
    </citation>
    <scope>NUCLEOTIDE SEQUENCE [LARGE SCALE GENOMIC DNA]</scope>
    <source>
        <strain evidence="1 2">NCTC11179</strain>
    </source>
</reference>
<evidence type="ECO:0000313" key="2">
    <source>
        <dbReference type="Proteomes" id="UP000255024"/>
    </source>
</evidence>
<keyword evidence="2" id="KW-1185">Reference proteome</keyword>
<protein>
    <submittedName>
        <fullName evidence="1">Uncharacterized protein</fullName>
    </submittedName>
</protein>
<dbReference type="AlphaFoldDB" id="A0A378RMR4"/>
<dbReference type="Proteomes" id="UP000255024">
    <property type="component" value="Unassembled WGS sequence"/>
</dbReference>
<proteinExistence type="predicted"/>
<dbReference type="EMBL" id="UGQL01000001">
    <property type="protein sequence ID" value="STZ28332.1"/>
    <property type="molecule type" value="Genomic_DNA"/>
</dbReference>
<name>A0A378RMR4_MYROD</name>
<evidence type="ECO:0000313" key="1">
    <source>
        <dbReference type="EMBL" id="STZ28332.1"/>
    </source>
</evidence>
<gene>
    <name evidence="1" type="ORF">NCTC11179_01874</name>
</gene>